<reference evidence="1 2" key="1">
    <citation type="submission" date="2015-02" db="EMBL/GenBank/DDBJ databases">
        <title>Whole genome shotgun sequencing of cultured foodborne pathogen.</title>
        <authorList>
            <person name="Timme R."/>
            <person name="Allard M.W."/>
            <person name="Strain E."/>
            <person name="Evans P.S."/>
            <person name="Brown E."/>
        </authorList>
    </citation>
    <scope>NUCLEOTIDE SEQUENCE [LARGE SCALE GENOMIC DNA]</scope>
    <source>
        <strain evidence="1 2">GCSL-TSO-24</strain>
    </source>
</reference>
<dbReference type="Proteomes" id="UP000032582">
    <property type="component" value="Unassembled WGS sequence"/>
</dbReference>
<proteinExistence type="predicted"/>
<organism evidence="1 2">
    <name type="scientific">Morganella morganii</name>
    <name type="common">Proteus morganii</name>
    <dbReference type="NCBI Taxonomy" id="582"/>
    <lineage>
        <taxon>Bacteria</taxon>
        <taxon>Pseudomonadati</taxon>
        <taxon>Pseudomonadota</taxon>
        <taxon>Gammaproteobacteria</taxon>
        <taxon>Enterobacterales</taxon>
        <taxon>Morganellaceae</taxon>
        <taxon>Morganella</taxon>
    </lineage>
</organism>
<name>A0A0D8LD01_MORMO</name>
<dbReference type="EMBL" id="JZSH01000011">
    <property type="protein sequence ID" value="KJF79016.1"/>
    <property type="molecule type" value="Genomic_DNA"/>
</dbReference>
<comment type="caution">
    <text evidence="1">The sequence shown here is derived from an EMBL/GenBank/DDBJ whole genome shotgun (WGS) entry which is preliminary data.</text>
</comment>
<accession>A0A0D8LD01</accession>
<sequence>MFKDGFVNTGARGIRNNNPGNIDYNPRNAWQGQLPYDPAIESRFCRFQSPEYGIRAIYKLLQTYQTIHGLNSVKAIIKKYAPNNENNTVGYINRAAADIGVGINDHLNTKDKKTGIALAKAIVAVENGQQPYVDDVFERAWVLL</sequence>
<evidence type="ECO:0000313" key="1">
    <source>
        <dbReference type="EMBL" id="KJF79016.1"/>
    </source>
</evidence>
<dbReference type="AlphaFoldDB" id="A0A0D8LD01"/>
<evidence type="ECO:0000313" key="2">
    <source>
        <dbReference type="Proteomes" id="UP000032582"/>
    </source>
</evidence>
<dbReference type="PATRIC" id="fig|582.24.peg.658"/>
<protein>
    <submittedName>
        <fullName evidence="1">Structural protein</fullName>
    </submittedName>
</protein>
<gene>
    <name evidence="1" type="ORF">UA45_02200</name>
</gene>